<evidence type="ECO:0000313" key="1">
    <source>
        <dbReference type="EMBL" id="SEA58815.1"/>
    </source>
</evidence>
<sequence>MTKLQNELQNAGIKFNIEGCYLIVGSTWVMYDEYDHVYRAYGDGGILAGEFKSEATVYSFLKKN</sequence>
<dbReference type="Proteomes" id="UP000199041">
    <property type="component" value="Unassembled WGS sequence"/>
</dbReference>
<name>A0A1H4CED6_9BACT</name>
<gene>
    <name evidence="1" type="ORF">SAMN05192529_1318</name>
</gene>
<dbReference type="EMBL" id="FNQY01000031">
    <property type="protein sequence ID" value="SEA58815.1"/>
    <property type="molecule type" value="Genomic_DNA"/>
</dbReference>
<dbReference type="AlphaFoldDB" id="A0A1H4CED6"/>
<evidence type="ECO:0000313" key="2">
    <source>
        <dbReference type="Proteomes" id="UP000199041"/>
    </source>
</evidence>
<proteinExistence type="predicted"/>
<protein>
    <submittedName>
        <fullName evidence="1">Uncharacterized protein</fullName>
    </submittedName>
</protein>
<organism evidence="1 2">
    <name type="scientific">Arachidicoccus rhizosphaerae</name>
    <dbReference type="NCBI Taxonomy" id="551991"/>
    <lineage>
        <taxon>Bacteria</taxon>
        <taxon>Pseudomonadati</taxon>
        <taxon>Bacteroidota</taxon>
        <taxon>Chitinophagia</taxon>
        <taxon>Chitinophagales</taxon>
        <taxon>Chitinophagaceae</taxon>
        <taxon>Arachidicoccus</taxon>
    </lineage>
</organism>
<dbReference type="RefSeq" id="WP_091400994.1">
    <property type="nucleotide sequence ID" value="NZ_FNQY01000031.1"/>
</dbReference>
<dbReference type="STRING" id="551991.SAMN05192529_1318"/>
<keyword evidence="2" id="KW-1185">Reference proteome</keyword>
<accession>A0A1H4CED6</accession>
<reference evidence="1 2" key="1">
    <citation type="submission" date="2016-10" db="EMBL/GenBank/DDBJ databases">
        <authorList>
            <person name="de Groot N.N."/>
        </authorList>
    </citation>
    <scope>NUCLEOTIDE SEQUENCE [LARGE SCALE GENOMIC DNA]</scope>
    <source>
        <strain evidence="1 2">Vu-144</strain>
    </source>
</reference>